<dbReference type="GO" id="GO:0000226">
    <property type="term" value="P:microtubule cytoskeleton organization"/>
    <property type="evidence" value="ECO:0007669"/>
    <property type="project" value="TreeGrafter"/>
</dbReference>
<sequence>MADVKHFSDNVTNISNRSNGTSSHSNNAEGDNDSGVDESTQGNDHLNSEYSTGKKSSKSSTPRSATTPTKNKSFTRVAKSPNPKSPETPTSTADKKKVPMNKIQVGSAPSPNLKVVKSKIGSLENATHKPGGGNIKIESKKIDFSTTSSRVTAKNDTYLPGGGDKKIQQQKLNWSAKSKVGSLENTTHKPKGGDKKIDIVKLDFKENAKSKVGSKDNIKHVPGGGDVKIETKKVDIKVQSKIGSLDNIKHKPGGGDKKIYDDKGYLRQMSAHSNASLDGSQNSSQADVREPVSDENLNRQH</sequence>
<dbReference type="GO" id="GO:0031175">
    <property type="term" value="P:neuron projection development"/>
    <property type="evidence" value="ECO:0007669"/>
    <property type="project" value="TreeGrafter"/>
</dbReference>
<dbReference type="PANTHER" id="PTHR11501">
    <property type="entry name" value="MICROTUBULE-ASSOCIATED PROTEIN"/>
    <property type="match status" value="1"/>
</dbReference>
<feature type="region of interest" description="Disordered" evidence="7">
    <location>
        <begin position="1"/>
        <end position="173"/>
    </location>
</feature>
<evidence type="ECO:0000256" key="1">
    <source>
        <dbReference type="ARBA" id="ARBA00004245"/>
    </source>
</evidence>
<feature type="compositionally biased region" description="Low complexity" evidence="7">
    <location>
        <begin position="51"/>
        <end position="70"/>
    </location>
</feature>
<keyword evidence="2 6" id="KW-0963">Cytoplasm</keyword>
<keyword evidence="3" id="KW-0597">Phosphoprotein</keyword>
<feature type="compositionally biased region" description="Polar residues" evidence="7">
    <location>
        <begin position="37"/>
        <end position="50"/>
    </location>
</feature>
<proteinExistence type="predicted"/>
<reference evidence="8" key="1">
    <citation type="journal article" date="2016" name="Sci. Rep.">
        <title>Molecular characterization of firefly nuptial gifts: a multi-omics approach sheds light on postcopulatory sexual selection.</title>
        <authorList>
            <person name="Al-Wathiqui N."/>
            <person name="Fallon T.R."/>
            <person name="South A."/>
            <person name="Weng J.K."/>
            <person name="Lewis S.M."/>
        </authorList>
    </citation>
    <scope>NUCLEOTIDE SEQUENCE</scope>
</reference>
<keyword evidence="5 6" id="KW-0206">Cytoskeleton</keyword>
<dbReference type="PANTHER" id="PTHR11501:SF18">
    <property type="entry name" value="MICROTUBULE-ASSOCIATED PROTEIN"/>
    <property type="match status" value="1"/>
</dbReference>
<evidence type="ECO:0000313" key="8">
    <source>
        <dbReference type="EMBL" id="JAV60819.1"/>
    </source>
</evidence>
<comment type="subcellular location">
    <subcellularLocation>
        <location evidence="1 6">Cytoplasm</location>
        <location evidence="1 6">Cytoskeleton</location>
    </subcellularLocation>
</comment>
<dbReference type="PROSITE" id="PS00229">
    <property type="entry name" value="TAU_MAP_1"/>
    <property type="match status" value="3"/>
</dbReference>
<feature type="compositionally biased region" description="Polar residues" evidence="7">
    <location>
        <begin position="9"/>
        <end position="29"/>
    </location>
</feature>
<organism evidence="8">
    <name type="scientific">Photinus pyralis</name>
    <name type="common">Common eastern firefly</name>
    <name type="synonym">Lampyris pyralis</name>
    <dbReference type="NCBI Taxonomy" id="7054"/>
    <lineage>
        <taxon>Eukaryota</taxon>
        <taxon>Metazoa</taxon>
        <taxon>Ecdysozoa</taxon>
        <taxon>Arthropoda</taxon>
        <taxon>Hexapoda</taxon>
        <taxon>Insecta</taxon>
        <taxon>Pterygota</taxon>
        <taxon>Neoptera</taxon>
        <taxon>Endopterygota</taxon>
        <taxon>Coleoptera</taxon>
        <taxon>Polyphaga</taxon>
        <taxon>Elateriformia</taxon>
        <taxon>Elateroidea</taxon>
        <taxon>Lampyridae</taxon>
        <taxon>Lampyrinae</taxon>
        <taxon>Photinus</taxon>
    </lineage>
</organism>
<evidence type="ECO:0000256" key="2">
    <source>
        <dbReference type="ARBA" id="ARBA00022490"/>
    </source>
</evidence>
<keyword evidence="4" id="KW-0677">Repeat</keyword>
<dbReference type="PROSITE" id="PS51491">
    <property type="entry name" value="TAU_MAP_2"/>
    <property type="match status" value="4"/>
</dbReference>
<feature type="compositionally biased region" description="Polar residues" evidence="7">
    <location>
        <begin position="270"/>
        <end position="286"/>
    </location>
</feature>
<feature type="region of interest" description="Disordered" evidence="7">
    <location>
        <begin position="245"/>
        <end position="301"/>
    </location>
</feature>
<name>A0A1Y1KH71_PHOPY</name>
<feature type="compositionally biased region" description="Basic and acidic residues" evidence="7">
    <location>
        <begin position="247"/>
        <end position="265"/>
    </location>
</feature>
<feature type="compositionally biased region" description="Polar residues" evidence="7">
    <location>
        <begin position="144"/>
        <end position="155"/>
    </location>
</feature>
<dbReference type="GO" id="GO:0043005">
    <property type="term" value="C:neuron projection"/>
    <property type="evidence" value="ECO:0007669"/>
    <property type="project" value="TreeGrafter"/>
</dbReference>
<feature type="compositionally biased region" description="Basic and acidic residues" evidence="7">
    <location>
        <begin position="287"/>
        <end position="301"/>
    </location>
</feature>
<dbReference type="Pfam" id="PF00418">
    <property type="entry name" value="Tubulin-binding"/>
    <property type="match status" value="4"/>
</dbReference>
<dbReference type="GO" id="GO:0008017">
    <property type="term" value="F:microtubule binding"/>
    <property type="evidence" value="ECO:0007669"/>
    <property type="project" value="InterPro"/>
</dbReference>
<dbReference type="InterPro" id="IPR027324">
    <property type="entry name" value="MAP2/MAP4/Tau"/>
</dbReference>
<dbReference type="InterPro" id="IPR001084">
    <property type="entry name" value="MAP_tubulin-bd_rpt"/>
</dbReference>
<evidence type="ECO:0000256" key="4">
    <source>
        <dbReference type="ARBA" id="ARBA00022737"/>
    </source>
</evidence>
<keyword evidence="6" id="KW-0493">Microtubule</keyword>
<evidence type="ECO:0000256" key="6">
    <source>
        <dbReference type="RuleBase" id="RU000686"/>
    </source>
</evidence>
<dbReference type="GO" id="GO:0005874">
    <property type="term" value="C:microtubule"/>
    <property type="evidence" value="ECO:0007669"/>
    <property type="project" value="UniProtKB-KW"/>
</dbReference>
<evidence type="ECO:0000256" key="3">
    <source>
        <dbReference type="ARBA" id="ARBA00022553"/>
    </source>
</evidence>
<accession>A0A1Y1KH71</accession>
<evidence type="ECO:0000256" key="5">
    <source>
        <dbReference type="ARBA" id="ARBA00023212"/>
    </source>
</evidence>
<dbReference type="AlphaFoldDB" id="A0A1Y1KH71"/>
<evidence type="ECO:0000256" key="7">
    <source>
        <dbReference type="SAM" id="MobiDB-lite"/>
    </source>
</evidence>
<dbReference type="EMBL" id="GEZM01084034">
    <property type="protein sequence ID" value="JAV60819.1"/>
    <property type="molecule type" value="Transcribed_RNA"/>
</dbReference>
<protein>
    <recommendedName>
        <fullName evidence="6">Microtubule-associated protein</fullName>
    </recommendedName>
</protein>